<dbReference type="InterPro" id="IPR004791">
    <property type="entry name" value="UvrC"/>
</dbReference>
<keyword evidence="2 7" id="KW-0227">DNA damage</keyword>
<dbReference type="Gene3D" id="3.30.420.340">
    <property type="entry name" value="UvrC, RNAse H endonuclease domain"/>
    <property type="match status" value="1"/>
</dbReference>
<dbReference type="InterPro" id="IPR000305">
    <property type="entry name" value="GIY-YIG_endonuc"/>
</dbReference>
<accession>L0RCM4</accession>
<dbReference type="PANTHER" id="PTHR30562">
    <property type="entry name" value="UVRC/OXIDOREDUCTASE"/>
    <property type="match status" value="1"/>
</dbReference>
<dbReference type="GO" id="GO:0009380">
    <property type="term" value="C:excinuclease repair complex"/>
    <property type="evidence" value="ECO:0007669"/>
    <property type="project" value="InterPro"/>
</dbReference>
<dbReference type="PROSITE" id="PS50151">
    <property type="entry name" value="UVR"/>
    <property type="match status" value="1"/>
</dbReference>
<organism evidence="11 12">
    <name type="scientific">Maridesulfovibrio hydrothermalis AM13 = DSM 14728</name>
    <dbReference type="NCBI Taxonomy" id="1121451"/>
    <lineage>
        <taxon>Bacteria</taxon>
        <taxon>Pseudomonadati</taxon>
        <taxon>Thermodesulfobacteriota</taxon>
        <taxon>Desulfovibrionia</taxon>
        <taxon>Desulfovibrionales</taxon>
        <taxon>Desulfovibrionaceae</taxon>
        <taxon>Maridesulfovibrio</taxon>
    </lineage>
</organism>
<dbReference type="GO" id="GO:0003677">
    <property type="term" value="F:DNA binding"/>
    <property type="evidence" value="ECO:0007669"/>
    <property type="project" value="UniProtKB-UniRule"/>
</dbReference>
<dbReference type="GO" id="GO:0006289">
    <property type="term" value="P:nucleotide-excision repair"/>
    <property type="evidence" value="ECO:0007669"/>
    <property type="project" value="UniProtKB-UniRule"/>
</dbReference>
<keyword evidence="12" id="KW-1185">Reference proteome</keyword>
<dbReference type="PANTHER" id="PTHR30562:SF1">
    <property type="entry name" value="UVRABC SYSTEM PROTEIN C"/>
    <property type="match status" value="1"/>
</dbReference>
<dbReference type="InterPro" id="IPR036876">
    <property type="entry name" value="UVR_dom_sf"/>
</dbReference>
<dbReference type="AlphaFoldDB" id="L0RCM4"/>
<protein>
    <recommendedName>
        <fullName evidence="7">UvrABC system protein C</fullName>
        <shortName evidence="7">Protein UvrC</shortName>
    </recommendedName>
    <alternativeName>
        <fullName evidence="7">Excinuclease ABC subunit C</fullName>
    </alternativeName>
</protein>
<dbReference type="InterPro" id="IPR050066">
    <property type="entry name" value="UvrABC_protein_C"/>
</dbReference>
<dbReference type="Pfam" id="PF14520">
    <property type="entry name" value="HHH_5"/>
    <property type="match status" value="1"/>
</dbReference>
<dbReference type="Proteomes" id="UP000010808">
    <property type="component" value="Chromosome"/>
</dbReference>
<dbReference type="InterPro" id="IPR001943">
    <property type="entry name" value="UVR_dom"/>
</dbReference>
<name>L0RCM4_9BACT</name>
<dbReference type="InterPro" id="IPR001162">
    <property type="entry name" value="UvrC_RNase_H_dom"/>
</dbReference>
<keyword evidence="4 7" id="KW-0267">Excision nuclease</keyword>
<evidence type="ECO:0000313" key="11">
    <source>
        <dbReference type="EMBL" id="CCO24499.1"/>
    </source>
</evidence>
<dbReference type="Pfam" id="PF22920">
    <property type="entry name" value="UvrC_RNaseH"/>
    <property type="match status" value="1"/>
</dbReference>
<evidence type="ECO:0000256" key="4">
    <source>
        <dbReference type="ARBA" id="ARBA00022881"/>
    </source>
</evidence>
<dbReference type="InterPro" id="IPR003583">
    <property type="entry name" value="Hlx-hairpin-Hlx_DNA-bd_motif"/>
</dbReference>
<comment type="similarity">
    <text evidence="7">Belongs to the UvrC family.</text>
</comment>
<feature type="domain" description="GIY-YIG" evidence="9">
    <location>
        <begin position="12"/>
        <end position="91"/>
    </location>
</feature>
<evidence type="ECO:0000259" key="8">
    <source>
        <dbReference type="PROSITE" id="PS50151"/>
    </source>
</evidence>
<dbReference type="GO" id="GO:0009432">
    <property type="term" value="P:SOS response"/>
    <property type="evidence" value="ECO:0007669"/>
    <property type="project" value="UniProtKB-UniRule"/>
</dbReference>
<dbReference type="Gene3D" id="3.40.1440.10">
    <property type="entry name" value="GIY-YIG endonuclease"/>
    <property type="match status" value="1"/>
</dbReference>
<comment type="function">
    <text evidence="7">The UvrABC repair system catalyzes the recognition and processing of DNA lesions. UvrC both incises the 5' and 3' sides of the lesion. The N-terminal half is responsible for the 3' incision and the C-terminal half is responsible for the 5' incision.</text>
</comment>
<evidence type="ECO:0000256" key="3">
    <source>
        <dbReference type="ARBA" id="ARBA00022769"/>
    </source>
</evidence>
<feature type="domain" description="UVR" evidence="8">
    <location>
        <begin position="201"/>
        <end position="236"/>
    </location>
</feature>
<evidence type="ECO:0000313" key="12">
    <source>
        <dbReference type="Proteomes" id="UP000010808"/>
    </source>
</evidence>
<proteinExistence type="inferred from homology"/>
<dbReference type="STRING" id="1121451.DESAM_22232"/>
<dbReference type="eggNOG" id="COG0322">
    <property type="taxonomic scope" value="Bacteria"/>
</dbReference>
<evidence type="ECO:0000256" key="1">
    <source>
        <dbReference type="ARBA" id="ARBA00022490"/>
    </source>
</evidence>
<dbReference type="GO" id="GO:0009381">
    <property type="term" value="F:excinuclease ABC activity"/>
    <property type="evidence" value="ECO:0007669"/>
    <property type="project" value="UniProtKB-UniRule"/>
</dbReference>
<dbReference type="PROSITE" id="PS50165">
    <property type="entry name" value="UVRC"/>
    <property type="match status" value="1"/>
</dbReference>
<evidence type="ECO:0000259" key="10">
    <source>
        <dbReference type="PROSITE" id="PS50165"/>
    </source>
</evidence>
<dbReference type="SUPFAM" id="SSF47781">
    <property type="entry name" value="RuvA domain 2-like"/>
    <property type="match status" value="1"/>
</dbReference>
<dbReference type="EMBL" id="FO203522">
    <property type="protein sequence ID" value="CCO24499.1"/>
    <property type="molecule type" value="Genomic_DNA"/>
</dbReference>
<dbReference type="PROSITE" id="PS50164">
    <property type="entry name" value="GIY_YIG"/>
    <property type="match status" value="1"/>
</dbReference>
<evidence type="ECO:0000259" key="9">
    <source>
        <dbReference type="PROSITE" id="PS50164"/>
    </source>
</evidence>
<dbReference type="Gene3D" id="4.10.860.10">
    <property type="entry name" value="UVR domain"/>
    <property type="match status" value="1"/>
</dbReference>
<reference evidence="11 12" key="1">
    <citation type="submission" date="2012-10" db="EMBL/GenBank/DDBJ databases">
        <authorList>
            <person name="Genoscope - CEA"/>
        </authorList>
    </citation>
    <scope>NUCLEOTIDE SEQUENCE [LARGE SCALE GENOMIC DNA]</scope>
    <source>
        <strain evidence="12">AM13 / DSM 14728</strain>
    </source>
</reference>
<dbReference type="OrthoDB" id="9804933at2"/>
<dbReference type="CDD" id="cd10434">
    <property type="entry name" value="GIY-YIG_UvrC_Cho"/>
    <property type="match status" value="1"/>
</dbReference>
<dbReference type="Pfam" id="PF08459">
    <property type="entry name" value="UvrC_RNaseH_dom"/>
    <property type="match status" value="1"/>
</dbReference>
<comment type="subunit">
    <text evidence="7">Interacts with UvrB in an incision complex.</text>
</comment>
<dbReference type="PATRIC" id="fig|1121451.3.peg.2453"/>
<dbReference type="Pfam" id="PF01541">
    <property type="entry name" value="GIY-YIG"/>
    <property type="match status" value="1"/>
</dbReference>
<dbReference type="SMART" id="SM00465">
    <property type="entry name" value="GIYc"/>
    <property type="match status" value="1"/>
</dbReference>
<dbReference type="HAMAP" id="MF_00203">
    <property type="entry name" value="UvrC"/>
    <property type="match status" value="1"/>
</dbReference>
<feature type="domain" description="UvrC family homology region profile" evidence="10">
    <location>
        <begin position="252"/>
        <end position="467"/>
    </location>
</feature>
<keyword evidence="3 7" id="KW-0228">DNA excision</keyword>
<keyword evidence="6 7" id="KW-0742">SOS response</keyword>
<dbReference type="InterPro" id="IPR047296">
    <property type="entry name" value="GIY-YIG_UvrC_Cho"/>
</dbReference>
<gene>
    <name evidence="7 11" type="primary">uvrC</name>
    <name evidence="11" type="ORF">DESAM_22232</name>
</gene>
<dbReference type="FunFam" id="3.40.1440.10:FF:000001">
    <property type="entry name" value="UvrABC system protein C"/>
    <property type="match status" value="1"/>
</dbReference>
<dbReference type="HOGENOM" id="CLU_014841_3_2_7"/>
<dbReference type="RefSeq" id="WP_015337099.1">
    <property type="nucleotide sequence ID" value="NC_020055.1"/>
</dbReference>
<dbReference type="InterPro" id="IPR010994">
    <property type="entry name" value="RuvA_2-like"/>
</dbReference>
<dbReference type="KEGG" id="dhy:DESAM_22232"/>
<keyword evidence="5 7" id="KW-0234">DNA repair</keyword>
<dbReference type="InterPro" id="IPR038476">
    <property type="entry name" value="UvrC_RNase_H_dom_sf"/>
</dbReference>
<dbReference type="SUPFAM" id="SSF82771">
    <property type="entry name" value="GIY-YIG endonuclease"/>
    <property type="match status" value="1"/>
</dbReference>
<dbReference type="SUPFAM" id="SSF46600">
    <property type="entry name" value="C-terminal UvrC-binding domain of UvrB"/>
    <property type="match status" value="1"/>
</dbReference>
<dbReference type="Gene3D" id="1.10.150.20">
    <property type="entry name" value="5' to 3' exonuclease, C-terminal subdomain"/>
    <property type="match status" value="1"/>
</dbReference>
<dbReference type="InterPro" id="IPR035901">
    <property type="entry name" value="GIY-YIG_endonuc_sf"/>
</dbReference>
<evidence type="ECO:0000256" key="7">
    <source>
        <dbReference type="HAMAP-Rule" id="MF_00203"/>
    </source>
</evidence>
<dbReference type="NCBIfam" id="TIGR00194">
    <property type="entry name" value="uvrC"/>
    <property type="match status" value="1"/>
</dbReference>
<evidence type="ECO:0000256" key="5">
    <source>
        <dbReference type="ARBA" id="ARBA00023204"/>
    </source>
</evidence>
<keyword evidence="1 7" id="KW-0963">Cytoplasm</keyword>
<evidence type="ECO:0000256" key="6">
    <source>
        <dbReference type="ARBA" id="ARBA00023236"/>
    </source>
</evidence>
<sequence length="600" mass="68055">MNFEFKGVDYPTSPGVYSMKDSAGRIIYVGKAASLRTRLSSYFRQIHKHSPKTRILVSKINSIDTLVTATEKEALLLEASLIKKHRPRYNIVLKDDKQYVLFQLDKRSEYPRLRLTRKVVRDGSVYFGPYTSSFFARETWKILGKVFPLRKCSDTAFKNRVRPCLYHDMGQCLGPCVNFVPRQDYMNLVRQVEMLLSGKAGDLISSLRLQMESASESLEFEKAAKFRDQIKAINKTVEKQSVVLNEYSDIDVIALAESSQGVGLGLLFVRKGRLLDKKNFFWPGLSLEEGEEILHSFVSQFYSSTKFIPPKLLVPFEFDMQSSAEILSERSRNAVRITTPHTGEEKRLLEIARKNASIGAREKKNDNILEVLASRLKLSSPPQRIECIDASHLGGEGMRVGMVVYEDAKPEKSQYRTYVFPELEYSSDDYAALYHWVIKRIDSGPPWGDLILIDGGKGQLAAVEKAFSDNWTDEAPIPHLASIAKGPTRKAGELEDRIFRPGRKNHLPLKGGSPELLYLQRIRDEAHRFVIGRQRKSRKKKVLQSEVLSLPGIGPKTARLLWDAFESVAKMKEATVAELSQVPGIGKKRAKQIYDAFIEL</sequence>
<dbReference type="GO" id="GO:0005737">
    <property type="term" value="C:cytoplasm"/>
    <property type="evidence" value="ECO:0007669"/>
    <property type="project" value="UniProtKB-SubCell"/>
</dbReference>
<comment type="subcellular location">
    <subcellularLocation>
        <location evidence="7">Cytoplasm</location>
    </subcellularLocation>
</comment>
<dbReference type="SMART" id="SM00278">
    <property type="entry name" value="HhH1"/>
    <property type="match status" value="2"/>
</dbReference>
<dbReference type="Pfam" id="PF02151">
    <property type="entry name" value="UVR"/>
    <property type="match status" value="1"/>
</dbReference>
<evidence type="ECO:0000256" key="2">
    <source>
        <dbReference type="ARBA" id="ARBA00022763"/>
    </source>
</evidence>